<dbReference type="PRINTS" id="PR00237">
    <property type="entry name" value="GPCRRHODOPSN"/>
</dbReference>
<dbReference type="STRING" id="7244.B4LNA0"/>
<feature type="domain" description="G-protein coupled receptors family 1 profile" evidence="14">
    <location>
        <begin position="89"/>
        <end position="358"/>
    </location>
</feature>
<comment type="similarity">
    <text evidence="2 12">Belongs to the G-protein coupled receptor 1 family.</text>
</comment>
<organism evidence="15 16">
    <name type="scientific">Drosophila virilis</name>
    <name type="common">Fruit fly</name>
    <dbReference type="NCBI Taxonomy" id="7244"/>
    <lineage>
        <taxon>Eukaryota</taxon>
        <taxon>Metazoa</taxon>
        <taxon>Ecdysozoa</taxon>
        <taxon>Arthropoda</taxon>
        <taxon>Hexapoda</taxon>
        <taxon>Insecta</taxon>
        <taxon>Pterygota</taxon>
        <taxon>Neoptera</taxon>
        <taxon>Endopterygota</taxon>
        <taxon>Diptera</taxon>
        <taxon>Brachycera</taxon>
        <taxon>Muscomorpha</taxon>
        <taxon>Ephydroidea</taxon>
        <taxon>Drosophilidae</taxon>
        <taxon>Drosophila</taxon>
    </lineage>
</organism>
<evidence type="ECO:0000256" key="13">
    <source>
        <dbReference type="SAM" id="Phobius"/>
    </source>
</evidence>
<evidence type="ECO:0000256" key="12">
    <source>
        <dbReference type="RuleBase" id="RU000688"/>
    </source>
</evidence>
<feature type="transmembrane region" description="Helical" evidence="13">
    <location>
        <begin position="110"/>
        <end position="134"/>
    </location>
</feature>
<evidence type="ECO:0000256" key="10">
    <source>
        <dbReference type="ARBA" id="ARBA00023180"/>
    </source>
</evidence>
<evidence type="ECO:0000256" key="5">
    <source>
        <dbReference type="ARBA" id="ARBA00022989"/>
    </source>
</evidence>
<accession>B4LNA0</accession>
<keyword evidence="4 12" id="KW-0812">Transmembrane</keyword>
<dbReference type="GO" id="GO:0008188">
    <property type="term" value="F:neuropeptide receptor activity"/>
    <property type="evidence" value="ECO:0007669"/>
    <property type="project" value="UniProtKB-ARBA"/>
</dbReference>
<dbReference type="FunFam" id="1.20.1070.10:FF:000286">
    <property type="entry name" value="Neuropeptide CCHamide-1 receptor"/>
    <property type="match status" value="1"/>
</dbReference>
<protein>
    <recommendedName>
        <fullName evidence="14">G-protein coupled receptors family 1 profile domain-containing protein</fullName>
    </recommendedName>
</protein>
<dbReference type="GO" id="GO:0005886">
    <property type="term" value="C:plasma membrane"/>
    <property type="evidence" value="ECO:0007669"/>
    <property type="project" value="UniProtKB-SubCell"/>
</dbReference>
<keyword evidence="8" id="KW-1015">Disulfide bond</keyword>
<dbReference type="Gene3D" id="1.20.1070.10">
    <property type="entry name" value="Rhodopsin 7-helix transmembrane proteins"/>
    <property type="match status" value="1"/>
</dbReference>
<dbReference type="InterPro" id="IPR001556">
    <property type="entry name" value="Bombsn_rcpt-like"/>
</dbReference>
<dbReference type="SUPFAM" id="SSF81321">
    <property type="entry name" value="Family A G protein-coupled receptor-like"/>
    <property type="match status" value="1"/>
</dbReference>
<dbReference type="Pfam" id="PF00001">
    <property type="entry name" value="7tm_1"/>
    <property type="match status" value="1"/>
</dbReference>
<comment type="subcellular location">
    <subcellularLocation>
        <location evidence="1">Cell membrane</location>
        <topology evidence="1">Multi-pass membrane protein</topology>
    </subcellularLocation>
</comment>
<dbReference type="EMBL" id="CH940648">
    <property type="protein sequence ID" value="EDW61052.1"/>
    <property type="molecule type" value="Genomic_DNA"/>
</dbReference>
<dbReference type="PROSITE" id="PS00237">
    <property type="entry name" value="G_PROTEIN_RECEP_F1_1"/>
    <property type="match status" value="1"/>
</dbReference>
<dbReference type="eggNOG" id="KOG4219">
    <property type="taxonomic scope" value="Eukaryota"/>
</dbReference>
<feature type="transmembrane region" description="Helical" evidence="13">
    <location>
        <begin position="193"/>
        <end position="214"/>
    </location>
</feature>
<evidence type="ECO:0000313" key="16">
    <source>
        <dbReference type="Proteomes" id="UP000008792"/>
    </source>
</evidence>
<gene>
    <name evidence="15" type="primary">Dvir\GJ20514</name>
    <name evidence="15" type="ORF">Dvir_GJ20514</name>
</gene>
<dbReference type="KEGG" id="dvi:6625911"/>
<dbReference type="CDD" id="cd15927">
    <property type="entry name" value="7tmA_Bombesin_R-like"/>
    <property type="match status" value="1"/>
</dbReference>
<evidence type="ECO:0000256" key="2">
    <source>
        <dbReference type="ARBA" id="ARBA00010663"/>
    </source>
</evidence>
<keyword evidence="10" id="KW-0325">Glycoprotein</keyword>
<feature type="transmembrane region" description="Helical" evidence="13">
    <location>
        <begin position="253"/>
        <end position="276"/>
    </location>
</feature>
<feature type="transmembrane region" description="Helical" evidence="13">
    <location>
        <begin position="297"/>
        <end position="323"/>
    </location>
</feature>
<dbReference type="PRINTS" id="PR00358">
    <property type="entry name" value="BOMBESINR"/>
</dbReference>
<dbReference type="FunCoup" id="B4LNA0">
    <property type="interactions" value="185"/>
</dbReference>
<evidence type="ECO:0000313" key="15">
    <source>
        <dbReference type="EMBL" id="EDW61052.1"/>
    </source>
</evidence>
<keyword evidence="7 13" id="KW-0472">Membrane</keyword>
<feature type="transmembrane region" description="Helical" evidence="13">
    <location>
        <begin position="335"/>
        <end position="361"/>
    </location>
</feature>
<proteinExistence type="inferred from homology"/>
<keyword evidence="16" id="KW-1185">Reference proteome</keyword>
<evidence type="ECO:0000256" key="11">
    <source>
        <dbReference type="ARBA" id="ARBA00023224"/>
    </source>
</evidence>
<dbReference type="PANTHER" id="PTHR45695">
    <property type="entry name" value="LEUCOKININ RECEPTOR-RELATED"/>
    <property type="match status" value="1"/>
</dbReference>
<name>B4LNA0_DROVI</name>
<dbReference type="InterPro" id="IPR017452">
    <property type="entry name" value="GPCR_Rhodpsn_7TM"/>
</dbReference>
<dbReference type="AlphaFoldDB" id="B4LNA0"/>
<evidence type="ECO:0000256" key="3">
    <source>
        <dbReference type="ARBA" id="ARBA00022475"/>
    </source>
</evidence>
<keyword evidence="6 12" id="KW-0297">G-protein coupled receptor</keyword>
<dbReference type="PhylomeDB" id="B4LNA0"/>
<sequence>MMTSVLSDISTIAMDMELGSGSESPLSPLNATRALWELAMTTTAETPLFDENGSLVPVTEIPYVPYGRRLETYIVPILFAIIFVVGVLGNGTLIVVFLSVRQMRNVPNTYILSLALADLLVILTTVPLVSTVYAVEYWPWGSFLCSVSEFMKDVSIGVSVFTLTALSSDRYFAIVDPLRKFHAHGGGRRATRMTLAIAVSIWLLAIICGLPALIGSNLKPVGINQEKSIVICYPYPEAWGDNYAKLMVMLHFLVYYAIPLVIIAAFYVMIALHLMYSASVPGEMQGAVRQVRARRKVAVTVLAFVVIFGICFLPYHVFFLWFYYWPTAQQDYNMFWHVLRIVGFCMSFANSCANPVALYFVSGAFRKHFNRYLFCRGISGRRKKRNQHNDTFCMHRNTSLTSTASKRFQSRHSCYQSTVRSCRLQETTITTLPNGGLNGAPSTAVTHNEAPGYEFTPLSDFGPLKASQLAQRLQESPLN</sequence>
<dbReference type="OrthoDB" id="10049706at2759"/>
<evidence type="ECO:0000256" key="8">
    <source>
        <dbReference type="ARBA" id="ARBA00023157"/>
    </source>
</evidence>
<dbReference type="PROSITE" id="PS50262">
    <property type="entry name" value="G_PROTEIN_RECEP_F1_2"/>
    <property type="match status" value="1"/>
</dbReference>
<dbReference type="OMA" id="TNKGRTG"/>
<evidence type="ECO:0000259" key="14">
    <source>
        <dbReference type="PROSITE" id="PS50262"/>
    </source>
</evidence>
<feature type="transmembrane region" description="Helical" evidence="13">
    <location>
        <begin position="154"/>
        <end position="172"/>
    </location>
</feature>
<evidence type="ECO:0000256" key="1">
    <source>
        <dbReference type="ARBA" id="ARBA00004651"/>
    </source>
</evidence>
<dbReference type="HOGENOM" id="CLU_009579_6_2_1"/>
<evidence type="ECO:0000256" key="7">
    <source>
        <dbReference type="ARBA" id="ARBA00023136"/>
    </source>
</evidence>
<dbReference type="InterPro" id="IPR000276">
    <property type="entry name" value="GPCR_Rhodpsn"/>
</dbReference>
<dbReference type="InParanoid" id="B4LNA0"/>
<evidence type="ECO:0000256" key="9">
    <source>
        <dbReference type="ARBA" id="ARBA00023170"/>
    </source>
</evidence>
<keyword evidence="3" id="KW-1003">Cell membrane</keyword>
<feature type="transmembrane region" description="Helical" evidence="13">
    <location>
        <begin position="73"/>
        <end position="98"/>
    </location>
</feature>
<dbReference type="Proteomes" id="UP000008792">
    <property type="component" value="Unassembled WGS sequence"/>
</dbReference>
<keyword evidence="5 13" id="KW-1133">Transmembrane helix</keyword>
<keyword evidence="9 12" id="KW-0675">Receptor</keyword>
<evidence type="ECO:0000256" key="6">
    <source>
        <dbReference type="ARBA" id="ARBA00023040"/>
    </source>
</evidence>
<reference evidence="15 16" key="1">
    <citation type="journal article" date="2007" name="Nature">
        <title>Evolution of genes and genomes on the Drosophila phylogeny.</title>
        <authorList>
            <consortium name="Drosophila 12 Genomes Consortium"/>
            <person name="Clark A.G."/>
            <person name="Eisen M.B."/>
            <person name="Smith D.R."/>
            <person name="Bergman C.M."/>
            <person name="Oliver B."/>
            <person name="Markow T.A."/>
            <person name="Kaufman T.C."/>
            <person name="Kellis M."/>
            <person name="Gelbart W."/>
            <person name="Iyer V.N."/>
            <person name="Pollard D.A."/>
            <person name="Sackton T.B."/>
            <person name="Larracuente A.M."/>
            <person name="Singh N.D."/>
            <person name="Abad J.P."/>
            <person name="Abt D.N."/>
            <person name="Adryan B."/>
            <person name="Aguade M."/>
            <person name="Akashi H."/>
            <person name="Anderson W.W."/>
            <person name="Aquadro C.F."/>
            <person name="Ardell D.H."/>
            <person name="Arguello R."/>
            <person name="Artieri C.G."/>
            <person name="Barbash D.A."/>
            <person name="Barker D."/>
            <person name="Barsanti P."/>
            <person name="Batterham P."/>
            <person name="Batzoglou S."/>
            <person name="Begun D."/>
            <person name="Bhutkar A."/>
            <person name="Blanco E."/>
            <person name="Bosak S.A."/>
            <person name="Bradley R.K."/>
            <person name="Brand A.D."/>
            <person name="Brent M.R."/>
            <person name="Brooks A.N."/>
            <person name="Brown R.H."/>
            <person name="Butlin R.K."/>
            <person name="Caggese C."/>
            <person name="Calvi B.R."/>
            <person name="Bernardo de Carvalho A."/>
            <person name="Caspi A."/>
            <person name="Castrezana S."/>
            <person name="Celniker S.E."/>
            <person name="Chang J.L."/>
            <person name="Chapple C."/>
            <person name="Chatterji S."/>
            <person name="Chinwalla A."/>
            <person name="Civetta A."/>
            <person name="Clifton S.W."/>
            <person name="Comeron J.M."/>
            <person name="Costello J.C."/>
            <person name="Coyne J.A."/>
            <person name="Daub J."/>
            <person name="David R.G."/>
            <person name="Delcher A.L."/>
            <person name="Delehaunty K."/>
            <person name="Do C.B."/>
            <person name="Ebling H."/>
            <person name="Edwards K."/>
            <person name="Eickbush T."/>
            <person name="Evans J.D."/>
            <person name="Filipski A."/>
            <person name="Findeiss S."/>
            <person name="Freyhult E."/>
            <person name="Fulton L."/>
            <person name="Fulton R."/>
            <person name="Garcia A.C."/>
            <person name="Gardiner A."/>
            <person name="Garfield D.A."/>
            <person name="Garvin B.E."/>
            <person name="Gibson G."/>
            <person name="Gilbert D."/>
            <person name="Gnerre S."/>
            <person name="Godfrey J."/>
            <person name="Good R."/>
            <person name="Gotea V."/>
            <person name="Gravely B."/>
            <person name="Greenberg A.J."/>
            <person name="Griffiths-Jones S."/>
            <person name="Gross S."/>
            <person name="Guigo R."/>
            <person name="Gustafson E.A."/>
            <person name="Haerty W."/>
            <person name="Hahn M.W."/>
            <person name="Halligan D.L."/>
            <person name="Halpern A.L."/>
            <person name="Halter G.M."/>
            <person name="Han M.V."/>
            <person name="Heger A."/>
            <person name="Hillier L."/>
            <person name="Hinrichs A.S."/>
            <person name="Holmes I."/>
            <person name="Hoskins R.A."/>
            <person name="Hubisz M.J."/>
            <person name="Hultmark D."/>
            <person name="Huntley M.A."/>
            <person name="Jaffe D.B."/>
            <person name="Jagadeeshan S."/>
            <person name="Jeck W.R."/>
            <person name="Johnson J."/>
            <person name="Jones C.D."/>
            <person name="Jordan W.C."/>
            <person name="Karpen G.H."/>
            <person name="Kataoka E."/>
            <person name="Keightley P.D."/>
            <person name="Kheradpour P."/>
            <person name="Kirkness E.F."/>
            <person name="Koerich L.B."/>
            <person name="Kristiansen K."/>
            <person name="Kudrna D."/>
            <person name="Kulathinal R.J."/>
            <person name="Kumar S."/>
            <person name="Kwok R."/>
            <person name="Lander E."/>
            <person name="Langley C.H."/>
            <person name="Lapoint R."/>
            <person name="Lazzaro B.P."/>
            <person name="Lee S.J."/>
            <person name="Levesque L."/>
            <person name="Li R."/>
            <person name="Lin C.F."/>
            <person name="Lin M.F."/>
            <person name="Lindblad-Toh K."/>
            <person name="Llopart A."/>
            <person name="Long M."/>
            <person name="Low L."/>
            <person name="Lozovsky E."/>
            <person name="Lu J."/>
            <person name="Luo M."/>
            <person name="Machado C.A."/>
            <person name="Makalowski W."/>
            <person name="Marzo M."/>
            <person name="Matsuda M."/>
            <person name="Matzkin L."/>
            <person name="McAllister B."/>
            <person name="McBride C.S."/>
            <person name="McKernan B."/>
            <person name="McKernan K."/>
            <person name="Mendez-Lago M."/>
            <person name="Minx P."/>
            <person name="Mollenhauer M.U."/>
            <person name="Montooth K."/>
            <person name="Mount S.M."/>
            <person name="Mu X."/>
            <person name="Myers E."/>
            <person name="Negre B."/>
            <person name="Newfeld S."/>
            <person name="Nielsen R."/>
            <person name="Noor M.A."/>
            <person name="O'Grady P."/>
            <person name="Pachter L."/>
            <person name="Papaceit M."/>
            <person name="Parisi M.J."/>
            <person name="Parisi M."/>
            <person name="Parts L."/>
            <person name="Pedersen J.S."/>
            <person name="Pesole G."/>
            <person name="Phillippy A.M."/>
            <person name="Ponting C.P."/>
            <person name="Pop M."/>
            <person name="Porcelli D."/>
            <person name="Powell J.R."/>
            <person name="Prohaska S."/>
            <person name="Pruitt K."/>
            <person name="Puig M."/>
            <person name="Quesneville H."/>
            <person name="Ram K.R."/>
            <person name="Rand D."/>
            <person name="Rasmussen M.D."/>
            <person name="Reed L.K."/>
            <person name="Reenan R."/>
            <person name="Reily A."/>
            <person name="Remington K.A."/>
            <person name="Rieger T.T."/>
            <person name="Ritchie M.G."/>
            <person name="Robin C."/>
            <person name="Rogers Y.H."/>
            <person name="Rohde C."/>
            <person name="Rozas J."/>
            <person name="Rubenfield M.J."/>
            <person name="Ruiz A."/>
            <person name="Russo S."/>
            <person name="Salzberg S.L."/>
            <person name="Sanchez-Gracia A."/>
            <person name="Saranga D.J."/>
            <person name="Sato H."/>
            <person name="Schaeffer S.W."/>
            <person name="Schatz M.C."/>
            <person name="Schlenke T."/>
            <person name="Schwartz R."/>
            <person name="Segarra C."/>
            <person name="Singh R.S."/>
            <person name="Sirot L."/>
            <person name="Sirota M."/>
            <person name="Sisneros N.B."/>
            <person name="Smith C.D."/>
            <person name="Smith T.F."/>
            <person name="Spieth J."/>
            <person name="Stage D.E."/>
            <person name="Stark A."/>
            <person name="Stephan W."/>
            <person name="Strausberg R.L."/>
            <person name="Strempel S."/>
            <person name="Sturgill D."/>
            <person name="Sutton G."/>
            <person name="Sutton G.G."/>
            <person name="Tao W."/>
            <person name="Teichmann S."/>
            <person name="Tobari Y.N."/>
            <person name="Tomimura Y."/>
            <person name="Tsolas J.M."/>
            <person name="Valente V.L."/>
            <person name="Venter E."/>
            <person name="Venter J.C."/>
            <person name="Vicario S."/>
            <person name="Vieira F.G."/>
            <person name="Vilella A.J."/>
            <person name="Villasante A."/>
            <person name="Walenz B."/>
            <person name="Wang J."/>
            <person name="Wasserman M."/>
            <person name="Watts T."/>
            <person name="Wilson D."/>
            <person name="Wilson R.K."/>
            <person name="Wing R.A."/>
            <person name="Wolfner M.F."/>
            <person name="Wong A."/>
            <person name="Wong G.K."/>
            <person name="Wu C.I."/>
            <person name="Wu G."/>
            <person name="Yamamoto D."/>
            <person name="Yang H.P."/>
            <person name="Yang S.P."/>
            <person name="Yorke J.A."/>
            <person name="Yoshida K."/>
            <person name="Zdobnov E."/>
            <person name="Zhang P."/>
            <person name="Zhang Y."/>
            <person name="Zimin A.V."/>
            <person name="Baldwin J."/>
            <person name="Abdouelleil A."/>
            <person name="Abdulkadir J."/>
            <person name="Abebe A."/>
            <person name="Abera B."/>
            <person name="Abreu J."/>
            <person name="Acer S.C."/>
            <person name="Aftuck L."/>
            <person name="Alexander A."/>
            <person name="An P."/>
            <person name="Anderson E."/>
            <person name="Anderson S."/>
            <person name="Arachi H."/>
            <person name="Azer M."/>
            <person name="Bachantsang P."/>
            <person name="Barry A."/>
            <person name="Bayul T."/>
            <person name="Berlin A."/>
            <person name="Bessette D."/>
            <person name="Bloom T."/>
            <person name="Blye J."/>
            <person name="Boguslavskiy L."/>
            <person name="Bonnet C."/>
            <person name="Boukhgalter B."/>
            <person name="Bourzgui I."/>
            <person name="Brown A."/>
            <person name="Cahill P."/>
            <person name="Channer S."/>
            <person name="Cheshatsang Y."/>
            <person name="Chuda L."/>
            <person name="Citroen M."/>
            <person name="Collymore A."/>
            <person name="Cooke P."/>
            <person name="Costello M."/>
            <person name="D'Aco K."/>
            <person name="Daza R."/>
            <person name="De Haan G."/>
            <person name="DeGray S."/>
            <person name="DeMaso C."/>
            <person name="Dhargay N."/>
            <person name="Dooley K."/>
            <person name="Dooley E."/>
            <person name="Doricent M."/>
            <person name="Dorje P."/>
            <person name="Dorjee K."/>
            <person name="Dupes A."/>
            <person name="Elong R."/>
            <person name="Falk J."/>
            <person name="Farina A."/>
            <person name="Faro S."/>
            <person name="Ferguson D."/>
            <person name="Fisher S."/>
            <person name="Foley C.D."/>
            <person name="Franke A."/>
            <person name="Friedrich D."/>
            <person name="Gadbois L."/>
            <person name="Gearin G."/>
            <person name="Gearin C.R."/>
            <person name="Giannoukos G."/>
            <person name="Goode T."/>
            <person name="Graham J."/>
            <person name="Grandbois E."/>
            <person name="Grewal S."/>
            <person name="Gyaltsen K."/>
            <person name="Hafez N."/>
            <person name="Hagos B."/>
            <person name="Hall J."/>
            <person name="Henson C."/>
            <person name="Hollinger A."/>
            <person name="Honan T."/>
            <person name="Huard M.D."/>
            <person name="Hughes L."/>
            <person name="Hurhula B."/>
            <person name="Husby M.E."/>
            <person name="Kamat A."/>
            <person name="Kanga B."/>
            <person name="Kashin S."/>
            <person name="Khazanovich D."/>
            <person name="Kisner P."/>
            <person name="Lance K."/>
            <person name="Lara M."/>
            <person name="Lee W."/>
            <person name="Lennon N."/>
            <person name="Letendre F."/>
            <person name="LeVine R."/>
            <person name="Lipovsky A."/>
            <person name="Liu X."/>
            <person name="Liu J."/>
            <person name="Liu S."/>
            <person name="Lokyitsang T."/>
            <person name="Lokyitsang Y."/>
            <person name="Lubonja R."/>
            <person name="Lui A."/>
            <person name="MacDonald P."/>
            <person name="Magnisalis V."/>
            <person name="Maru K."/>
            <person name="Matthews C."/>
            <person name="McCusker W."/>
            <person name="McDonough S."/>
            <person name="Mehta T."/>
            <person name="Meldrim J."/>
            <person name="Meneus L."/>
            <person name="Mihai O."/>
            <person name="Mihalev A."/>
            <person name="Mihova T."/>
            <person name="Mittelman R."/>
            <person name="Mlenga V."/>
            <person name="Montmayeur A."/>
            <person name="Mulrain L."/>
            <person name="Navidi A."/>
            <person name="Naylor J."/>
            <person name="Negash T."/>
            <person name="Nguyen T."/>
            <person name="Nguyen N."/>
            <person name="Nicol R."/>
            <person name="Norbu C."/>
            <person name="Norbu N."/>
            <person name="Novod N."/>
            <person name="O'Neill B."/>
            <person name="Osman S."/>
            <person name="Markiewicz E."/>
            <person name="Oyono O.L."/>
            <person name="Patti C."/>
            <person name="Phunkhang P."/>
            <person name="Pierre F."/>
            <person name="Priest M."/>
            <person name="Raghuraman S."/>
            <person name="Rege F."/>
            <person name="Reyes R."/>
            <person name="Rise C."/>
            <person name="Rogov P."/>
            <person name="Ross K."/>
            <person name="Ryan E."/>
            <person name="Settipalli S."/>
            <person name="Shea T."/>
            <person name="Sherpa N."/>
            <person name="Shi L."/>
            <person name="Shih D."/>
            <person name="Sparrow T."/>
            <person name="Spaulding J."/>
            <person name="Stalker J."/>
            <person name="Stange-Thomann N."/>
            <person name="Stavropoulos S."/>
            <person name="Stone C."/>
            <person name="Strader C."/>
            <person name="Tesfaye S."/>
            <person name="Thomson T."/>
            <person name="Thoulutsang Y."/>
            <person name="Thoulutsang D."/>
            <person name="Topham K."/>
            <person name="Topping I."/>
            <person name="Tsamla T."/>
            <person name="Vassiliev H."/>
            <person name="Vo A."/>
            <person name="Wangchuk T."/>
            <person name="Wangdi T."/>
            <person name="Weiand M."/>
            <person name="Wilkinson J."/>
            <person name="Wilson A."/>
            <person name="Yadav S."/>
            <person name="Young G."/>
            <person name="Yu Q."/>
            <person name="Zembek L."/>
            <person name="Zhong D."/>
            <person name="Zimmer A."/>
            <person name="Zwirko Z."/>
            <person name="Jaffe D.B."/>
            <person name="Alvarez P."/>
            <person name="Brockman W."/>
            <person name="Butler J."/>
            <person name="Chin C."/>
            <person name="Gnerre S."/>
            <person name="Grabherr M."/>
            <person name="Kleber M."/>
            <person name="Mauceli E."/>
            <person name="MacCallum I."/>
        </authorList>
    </citation>
    <scope>NUCLEOTIDE SEQUENCE [LARGE SCALE GENOMIC DNA]</scope>
    <source>
        <strain evidence="16">Tucson 15010-1051.87</strain>
    </source>
</reference>
<dbReference type="SMR" id="B4LNA0"/>
<evidence type="ECO:0000256" key="4">
    <source>
        <dbReference type="ARBA" id="ARBA00022692"/>
    </source>
</evidence>
<keyword evidence="11 12" id="KW-0807">Transducer</keyword>
<dbReference type="PANTHER" id="PTHR45695:SF26">
    <property type="entry name" value="NEUROPEPTIDE CCHAMIDE-1 RECEPTOR"/>
    <property type="match status" value="1"/>
</dbReference>